<feature type="domain" description="Enoyl reductase (ER)" evidence="8">
    <location>
        <begin position="15"/>
        <end position="358"/>
    </location>
</feature>
<protein>
    <submittedName>
        <fullName evidence="9">Zinc-binding dehydrogenase</fullName>
    </submittedName>
</protein>
<dbReference type="InterPro" id="IPR036291">
    <property type="entry name" value="NAD(P)-bd_dom_sf"/>
</dbReference>
<keyword evidence="3 7" id="KW-0479">Metal-binding</keyword>
<dbReference type="RefSeq" id="WP_162113326.1">
    <property type="nucleotide sequence ID" value="NZ_JAACYR010000161.1"/>
</dbReference>
<accession>A0A7K3LHV9</accession>
<dbReference type="GO" id="GO:0046294">
    <property type="term" value="P:formaldehyde catabolic process"/>
    <property type="evidence" value="ECO:0007669"/>
    <property type="project" value="TreeGrafter"/>
</dbReference>
<dbReference type="InterPro" id="IPR013149">
    <property type="entry name" value="ADH-like_C"/>
</dbReference>
<dbReference type="PANTHER" id="PTHR43880:SF12">
    <property type="entry name" value="ALCOHOL DEHYDROGENASE CLASS-3"/>
    <property type="match status" value="1"/>
</dbReference>
<dbReference type="SUPFAM" id="SSF50129">
    <property type="entry name" value="GroES-like"/>
    <property type="match status" value="1"/>
</dbReference>
<organism evidence="9 10">
    <name type="scientific">Mycolicibacter kumamotonensis</name>
    <dbReference type="NCBI Taxonomy" id="354243"/>
    <lineage>
        <taxon>Bacteria</taxon>
        <taxon>Bacillati</taxon>
        <taxon>Actinomycetota</taxon>
        <taxon>Actinomycetes</taxon>
        <taxon>Mycobacteriales</taxon>
        <taxon>Mycobacteriaceae</taxon>
        <taxon>Mycolicibacter</taxon>
    </lineage>
</organism>
<dbReference type="InterPro" id="IPR013154">
    <property type="entry name" value="ADH-like_N"/>
</dbReference>
<dbReference type="GO" id="GO:0005829">
    <property type="term" value="C:cytosol"/>
    <property type="evidence" value="ECO:0007669"/>
    <property type="project" value="TreeGrafter"/>
</dbReference>
<dbReference type="Gene3D" id="3.90.180.10">
    <property type="entry name" value="Medium-chain alcohol dehydrogenases, catalytic domain"/>
    <property type="match status" value="1"/>
</dbReference>
<dbReference type="PANTHER" id="PTHR43880">
    <property type="entry name" value="ALCOHOL DEHYDROGENASE"/>
    <property type="match status" value="1"/>
</dbReference>
<dbReference type="Pfam" id="PF00107">
    <property type="entry name" value="ADH_zinc_N"/>
    <property type="match status" value="1"/>
</dbReference>
<keyword evidence="5" id="KW-0560">Oxidoreductase</keyword>
<reference evidence="9 10" key="1">
    <citation type="submission" date="2020-01" db="EMBL/GenBank/DDBJ databases">
        <authorList>
            <person name="Sanchez-Estrada R."/>
            <person name="Gonzalez-Y-Merchand J.A."/>
            <person name="Rivera-Gutierrez S."/>
        </authorList>
    </citation>
    <scope>NUCLEOTIDE SEQUENCE [LARGE SCALE GENOMIC DNA]</scope>
    <source>
        <strain evidence="9 10">CST 7247</strain>
    </source>
</reference>
<evidence type="ECO:0000256" key="1">
    <source>
        <dbReference type="ARBA" id="ARBA00001947"/>
    </source>
</evidence>
<dbReference type="SMART" id="SM00829">
    <property type="entry name" value="PKS_ER"/>
    <property type="match status" value="1"/>
</dbReference>
<dbReference type="AlphaFoldDB" id="A0A7K3LHV9"/>
<dbReference type="Pfam" id="PF08240">
    <property type="entry name" value="ADH_N"/>
    <property type="match status" value="1"/>
</dbReference>
<evidence type="ECO:0000256" key="4">
    <source>
        <dbReference type="ARBA" id="ARBA00022833"/>
    </source>
</evidence>
<evidence type="ECO:0000313" key="9">
    <source>
        <dbReference type="EMBL" id="NDJ91965.1"/>
    </source>
</evidence>
<dbReference type="EMBL" id="JAACYR010000161">
    <property type="protein sequence ID" value="NDJ91965.1"/>
    <property type="molecule type" value="Genomic_DNA"/>
</dbReference>
<dbReference type="SUPFAM" id="SSF51735">
    <property type="entry name" value="NAD(P)-binding Rossmann-fold domains"/>
    <property type="match status" value="1"/>
</dbReference>
<evidence type="ECO:0000313" key="10">
    <source>
        <dbReference type="Proteomes" id="UP000466523"/>
    </source>
</evidence>
<keyword evidence="6" id="KW-0520">NAD</keyword>
<sequence length="361" mass="37493">MKAAVLWNAGDTAVDVIGDVALVGLGPNEVRVRLAASGLCQTDISAMAGTMPTATPAVLGHEGAGVIVSVGSEVKTLSIGDHVILSYAPPCGQCRFCLRNQANLCVGVFDPFDIPAKFVIRGQPGTGLAGLGTWAQEVVVPQQAAVAIPQDIPLDIAALLGCAVVTGVGAAINTASIRPGDAVAVIGCGGIGLSIIQGARVAGAGRIIGVDPAAERRAAALRLGATDTVDPVEFVTLLDQVNGGDGADHVFEAAGRGGTIRDAFDATRKGGEIIVVGAGSMDDEVSFSAFELFYYEKTLKGCFYGSSDARTDFDRLLELWRTHQLDLEGLVSDRLSIDDINYGLERMREVVGVRQLVVYDL</sequence>
<comment type="similarity">
    <text evidence="2 7">Belongs to the zinc-containing alcohol dehydrogenase family.</text>
</comment>
<evidence type="ECO:0000256" key="5">
    <source>
        <dbReference type="ARBA" id="ARBA00023002"/>
    </source>
</evidence>
<dbReference type="Proteomes" id="UP000466523">
    <property type="component" value="Unassembled WGS sequence"/>
</dbReference>
<name>A0A7K3LHV9_9MYCO</name>
<comment type="cofactor">
    <cofactor evidence="1 7">
        <name>Zn(2+)</name>
        <dbReference type="ChEBI" id="CHEBI:29105"/>
    </cofactor>
</comment>
<dbReference type="InterPro" id="IPR011032">
    <property type="entry name" value="GroES-like_sf"/>
</dbReference>
<dbReference type="PROSITE" id="PS00059">
    <property type="entry name" value="ADH_ZINC"/>
    <property type="match status" value="1"/>
</dbReference>
<comment type="caution">
    <text evidence="9">The sequence shown here is derived from an EMBL/GenBank/DDBJ whole genome shotgun (WGS) entry which is preliminary data.</text>
</comment>
<dbReference type="FunFam" id="3.40.50.720:FF:000003">
    <property type="entry name" value="S-(hydroxymethyl)glutathione dehydrogenase"/>
    <property type="match status" value="1"/>
</dbReference>
<proteinExistence type="inferred from homology"/>
<keyword evidence="4 7" id="KW-0862">Zinc</keyword>
<dbReference type="InterPro" id="IPR020843">
    <property type="entry name" value="ER"/>
</dbReference>
<dbReference type="Gene3D" id="3.40.50.720">
    <property type="entry name" value="NAD(P)-binding Rossmann-like Domain"/>
    <property type="match status" value="1"/>
</dbReference>
<dbReference type="InterPro" id="IPR002328">
    <property type="entry name" value="ADH_Zn_CS"/>
</dbReference>
<evidence type="ECO:0000256" key="2">
    <source>
        <dbReference type="ARBA" id="ARBA00008072"/>
    </source>
</evidence>
<dbReference type="GO" id="GO:0008270">
    <property type="term" value="F:zinc ion binding"/>
    <property type="evidence" value="ECO:0007669"/>
    <property type="project" value="InterPro"/>
</dbReference>
<evidence type="ECO:0000259" key="8">
    <source>
        <dbReference type="SMART" id="SM00829"/>
    </source>
</evidence>
<dbReference type="GO" id="GO:0051903">
    <property type="term" value="F:S-(hydroxymethyl)glutathione dehydrogenase [NAD(P)+] activity"/>
    <property type="evidence" value="ECO:0007669"/>
    <property type="project" value="TreeGrafter"/>
</dbReference>
<evidence type="ECO:0000256" key="6">
    <source>
        <dbReference type="ARBA" id="ARBA00023027"/>
    </source>
</evidence>
<evidence type="ECO:0000256" key="3">
    <source>
        <dbReference type="ARBA" id="ARBA00022723"/>
    </source>
</evidence>
<evidence type="ECO:0000256" key="7">
    <source>
        <dbReference type="RuleBase" id="RU361277"/>
    </source>
</evidence>
<gene>
    <name evidence="9" type="ORF">GWR20_23015</name>
</gene>